<reference evidence="1" key="5">
    <citation type="journal article" date="2021" name="G3 (Bethesda)">
        <title>Aegilops tauschii genome assembly Aet v5.0 features greater sequence contiguity and improved annotation.</title>
        <authorList>
            <person name="Wang L."/>
            <person name="Zhu T."/>
            <person name="Rodriguez J.C."/>
            <person name="Deal K.R."/>
            <person name="Dubcovsky J."/>
            <person name="McGuire P.E."/>
            <person name="Lux T."/>
            <person name="Spannagl M."/>
            <person name="Mayer K.F.X."/>
            <person name="Baldrich P."/>
            <person name="Meyers B.C."/>
            <person name="Huo N."/>
            <person name="Gu Y.Q."/>
            <person name="Zhou H."/>
            <person name="Devos K.M."/>
            <person name="Bennetzen J.L."/>
            <person name="Unver T."/>
            <person name="Budak H."/>
            <person name="Gulick P.J."/>
            <person name="Galiba G."/>
            <person name="Kalapos B."/>
            <person name="Nelson D.R."/>
            <person name="Li P."/>
            <person name="You F.M."/>
            <person name="Luo M.C."/>
            <person name="Dvorak J."/>
        </authorList>
    </citation>
    <scope>NUCLEOTIDE SEQUENCE [LARGE SCALE GENOMIC DNA]</scope>
    <source>
        <strain evidence="1">cv. AL8/78</strain>
    </source>
</reference>
<accession>A0A453EYC2</accession>
<dbReference type="EnsemblPlants" id="AET3Gv20513400.28">
    <property type="protein sequence ID" value="AET3Gv20513400.28"/>
    <property type="gene ID" value="AET3Gv20513400"/>
</dbReference>
<dbReference type="Proteomes" id="UP000015105">
    <property type="component" value="Chromosome 3D"/>
</dbReference>
<proteinExistence type="predicted"/>
<evidence type="ECO:0000313" key="2">
    <source>
        <dbReference type="Proteomes" id="UP000015105"/>
    </source>
</evidence>
<dbReference type="AlphaFoldDB" id="A0A453EYC2"/>
<reference evidence="2" key="1">
    <citation type="journal article" date="2014" name="Science">
        <title>Ancient hybridizations among the ancestral genomes of bread wheat.</title>
        <authorList>
            <consortium name="International Wheat Genome Sequencing Consortium,"/>
            <person name="Marcussen T."/>
            <person name="Sandve S.R."/>
            <person name="Heier L."/>
            <person name="Spannagl M."/>
            <person name="Pfeifer M."/>
            <person name="Jakobsen K.S."/>
            <person name="Wulff B.B."/>
            <person name="Steuernagel B."/>
            <person name="Mayer K.F."/>
            <person name="Olsen O.A."/>
        </authorList>
    </citation>
    <scope>NUCLEOTIDE SEQUENCE [LARGE SCALE GENOMIC DNA]</scope>
    <source>
        <strain evidence="2">cv. AL8/78</strain>
    </source>
</reference>
<organism evidence="1 2">
    <name type="scientific">Aegilops tauschii subsp. strangulata</name>
    <name type="common">Goatgrass</name>
    <dbReference type="NCBI Taxonomy" id="200361"/>
    <lineage>
        <taxon>Eukaryota</taxon>
        <taxon>Viridiplantae</taxon>
        <taxon>Streptophyta</taxon>
        <taxon>Embryophyta</taxon>
        <taxon>Tracheophyta</taxon>
        <taxon>Spermatophyta</taxon>
        <taxon>Magnoliopsida</taxon>
        <taxon>Liliopsida</taxon>
        <taxon>Poales</taxon>
        <taxon>Poaceae</taxon>
        <taxon>BOP clade</taxon>
        <taxon>Pooideae</taxon>
        <taxon>Triticodae</taxon>
        <taxon>Triticeae</taxon>
        <taxon>Triticinae</taxon>
        <taxon>Aegilops</taxon>
    </lineage>
</organism>
<reference evidence="1" key="3">
    <citation type="journal article" date="2017" name="Nature">
        <title>Genome sequence of the progenitor of the wheat D genome Aegilops tauschii.</title>
        <authorList>
            <person name="Luo M.C."/>
            <person name="Gu Y.Q."/>
            <person name="Puiu D."/>
            <person name="Wang H."/>
            <person name="Twardziok S.O."/>
            <person name="Deal K.R."/>
            <person name="Huo N."/>
            <person name="Zhu T."/>
            <person name="Wang L."/>
            <person name="Wang Y."/>
            <person name="McGuire P.E."/>
            <person name="Liu S."/>
            <person name="Long H."/>
            <person name="Ramasamy R.K."/>
            <person name="Rodriguez J.C."/>
            <person name="Van S.L."/>
            <person name="Yuan L."/>
            <person name="Wang Z."/>
            <person name="Xia Z."/>
            <person name="Xiao L."/>
            <person name="Anderson O.D."/>
            <person name="Ouyang S."/>
            <person name="Liang Y."/>
            <person name="Zimin A.V."/>
            <person name="Pertea G."/>
            <person name="Qi P."/>
            <person name="Bennetzen J.L."/>
            <person name="Dai X."/>
            <person name="Dawson M.W."/>
            <person name="Muller H.G."/>
            <person name="Kugler K."/>
            <person name="Rivarola-Duarte L."/>
            <person name="Spannagl M."/>
            <person name="Mayer K.F.X."/>
            <person name="Lu F.H."/>
            <person name="Bevan M.W."/>
            <person name="Leroy P."/>
            <person name="Li P."/>
            <person name="You F.M."/>
            <person name="Sun Q."/>
            <person name="Liu Z."/>
            <person name="Lyons E."/>
            <person name="Wicker T."/>
            <person name="Salzberg S.L."/>
            <person name="Devos K.M."/>
            <person name="Dvorak J."/>
        </authorList>
    </citation>
    <scope>NUCLEOTIDE SEQUENCE [LARGE SCALE GENOMIC DNA]</scope>
    <source>
        <strain evidence="1">cv. AL8/78</strain>
    </source>
</reference>
<name>A0A453EYC2_AEGTS</name>
<reference evidence="2" key="2">
    <citation type="journal article" date="2017" name="Nat. Plants">
        <title>The Aegilops tauschii genome reveals multiple impacts of transposons.</title>
        <authorList>
            <person name="Zhao G."/>
            <person name="Zou C."/>
            <person name="Li K."/>
            <person name="Wang K."/>
            <person name="Li T."/>
            <person name="Gao L."/>
            <person name="Zhang X."/>
            <person name="Wang H."/>
            <person name="Yang Z."/>
            <person name="Liu X."/>
            <person name="Jiang W."/>
            <person name="Mao L."/>
            <person name="Kong X."/>
            <person name="Jiao Y."/>
            <person name="Jia J."/>
        </authorList>
    </citation>
    <scope>NUCLEOTIDE SEQUENCE [LARGE SCALE GENOMIC DNA]</scope>
    <source>
        <strain evidence="2">cv. AL8/78</strain>
    </source>
</reference>
<dbReference type="Gramene" id="AET3Gv20513400.28">
    <property type="protein sequence ID" value="AET3Gv20513400.28"/>
    <property type="gene ID" value="AET3Gv20513400"/>
</dbReference>
<sequence length="45" mass="4956">MCTTQVLKEQLQRAALDIALETNVGRYGSKSSIQNSQSTRSTPRS</sequence>
<reference evidence="1" key="4">
    <citation type="submission" date="2019-03" db="UniProtKB">
        <authorList>
            <consortium name="EnsemblPlants"/>
        </authorList>
    </citation>
    <scope>IDENTIFICATION</scope>
</reference>
<keyword evidence="2" id="KW-1185">Reference proteome</keyword>
<evidence type="ECO:0000313" key="1">
    <source>
        <dbReference type="EnsemblPlants" id="AET3Gv20513400.28"/>
    </source>
</evidence>
<protein>
    <submittedName>
        <fullName evidence="1">Uncharacterized protein</fullName>
    </submittedName>
</protein>